<dbReference type="InterPro" id="IPR002346">
    <property type="entry name" value="Mopterin_DH_FAD-bd"/>
</dbReference>
<dbReference type="Proteomes" id="UP001241848">
    <property type="component" value="Unassembled WGS sequence"/>
</dbReference>
<comment type="caution">
    <text evidence="5">The sequence shown here is derived from an EMBL/GenBank/DDBJ whole genome shotgun (WGS) entry which is preliminary data.</text>
</comment>
<dbReference type="PANTHER" id="PTHR42659">
    <property type="entry name" value="XANTHINE DEHYDROGENASE SUBUNIT C-RELATED"/>
    <property type="match status" value="1"/>
</dbReference>
<dbReference type="EMBL" id="JAPCKK010000030">
    <property type="protein sequence ID" value="MDP4098725.1"/>
    <property type="molecule type" value="Genomic_DNA"/>
</dbReference>
<dbReference type="SUPFAM" id="SSF56176">
    <property type="entry name" value="FAD-binding/transporter-associated domain-like"/>
    <property type="match status" value="1"/>
</dbReference>
<dbReference type="InterPro" id="IPR016169">
    <property type="entry name" value="FAD-bd_PCMH_sub2"/>
</dbReference>
<keyword evidence="3" id="KW-0560">Oxidoreductase</keyword>
<dbReference type="InterPro" id="IPR005107">
    <property type="entry name" value="CO_DH_flav_C"/>
</dbReference>
<accession>A0ABT9FVJ8</accession>
<dbReference type="InterPro" id="IPR036318">
    <property type="entry name" value="FAD-bd_PCMH-like_sf"/>
</dbReference>
<protein>
    <submittedName>
        <fullName evidence="5">FAD binding domain-containing protein</fullName>
    </submittedName>
</protein>
<dbReference type="SMART" id="SM01092">
    <property type="entry name" value="CO_deh_flav_C"/>
    <property type="match status" value="1"/>
</dbReference>
<sequence>MSNGNPVICPLPAVRIPAVVEEAMHWKNTSEGTSCYVGGGTLLRTQWEGDAVPLPQHIIALNGIANLQGISLDNGMLSVGALTSLAECCRNPLLAVNAPLLAEAARLIGAPSIRTTATIGGNIASGIGDSIPALLVLRAQLEWHTEDGPVRIAIEDWLERIRQGIHGQEAILQRVLIPIQSGEEVFRFRKIGRREAFTPSLVTVAFMGRPDSGGRWSPVTAAAGGGAGIAMRLVRTEALLQNGLTDLSSLVQTVKEEFETFTDAFASAEYRAMTAGNLLAAELYKLASQV</sequence>
<keyword evidence="1" id="KW-0285">Flavoprotein</keyword>
<evidence type="ECO:0000259" key="4">
    <source>
        <dbReference type="PROSITE" id="PS51387"/>
    </source>
</evidence>
<dbReference type="SUPFAM" id="SSF55447">
    <property type="entry name" value="CO dehydrogenase flavoprotein C-terminal domain-like"/>
    <property type="match status" value="1"/>
</dbReference>
<organism evidence="5 6">
    <name type="scientific">Paenibacillus zeirhizosphaerae</name>
    <dbReference type="NCBI Taxonomy" id="2987519"/>
    <lineage>
        <taxon>Bacteria</taxon>
        <taxon>Bacillati</taxon>
        <taxon>Bacillota</taxon>
        <taxon>Bacilli</taxon>
        <taxon>Bacillales</taxon>
        <taxon>Paenibacillaceae</taxon>
        <taxon>Paenibacillus</taxon>
    </lineage>
</organism>
<name>A0ABT9FVJ8_9BACL</name>
<proteinExistence type="predicted"/>
<dbReference type="Gene3D" id="3.30.390.50">
    <property type="entry name" value="CO dehydrogenase flavoprotein, C-terminal domain"/>
    <property type="match status" value="1"/>
</dbReference>
<evidence type="ECO:0000256" key="3">
    <source>
        <dbReference type="ARBA" id="ARBA00023002"/>
    </source>
</evidence>
<dbReference type="PROSITE" id="PS51387">
    <property type="entry name" value="FAD_PCMH"/>
    <property type="match status" value="1"/>
</dbReference>
<gene>
    <name evidence="5" type="ORF">OIN60_18495</name>
</gene>
<feature type="domain" description="FAD-binding PCMH-type" evidence="4">
    <location>
        <begin position="7"/>
        <end position="182"/>
    </location>
</feature>
<dbReference type="InterPro" id="IPR051312">
    <property type="entry name" value="Diverse_Substr_Oxidored"/>
</dbReference>
<dbReference type="InterPro" id="IPR036683">
    <property type="entry name" value="CO_DH_flav_C_dom_sf"/>
</dbReference>
<reference evidence="5 6" key="1">
    <citation type="submission" date="2022-10" db="EMBL/GenBank/DDBJ databases">
        <title>Paenibacillus description and whole genome data of maize root bacterial community.</title>
        <authorList>
            <person name="Marton D."/>
            <person name="Farkas M."/>
            <person name="Cserhati M."/>
        </authorList>
    </citation>
    <scope>NUCLEOTIDE SEQUENCE [LARGE SCALE GENOMIC DNA]</scope>
    <source>
        <strain evidence="5 6">P96</strain>
    </source>
</reference>
<dbReference type="Pfam" id="PF00941">
    <property type="entry name" value="FAD_binding_5"/>
    <property type="match status" value="1"/>
</dbReference>
<dbReference type="Gene3D" id="3.30.465.10">
    <property type="match status" value="1"/>
</dbReference>
<dbReference type="InterPro" id="IPR016166">
    <property type="entry name" value="FAD-bd_PCMH"/>
</dbReference>
<evidence type="ECO:0000256" key="2">
    <source>
        <dbReference type="ARBA" id="ARBA00022827"/>
    </source>
</evidence>
<dbReference type="RefSeq" id="WP_305756339.1">
    <property type="nucleotide sequence ID" value="NZ_JAPCKK010000030.1"/>
</dbReference>
<keyword evidence="2" id="KW-0274">FAD</keyword>
<evidence type="ECO:0000256" key="1">
    <source>
        <dbReference type="ARBA" id="ARBA00022630"/>
    </source>
</evidence>
<evidence type="ECO:0000313" key="5">
    <source>
        <dbReference type="EMBL" id="MDP4098725.1"/>
    </source>
</evidence>
<evidence type="ECO:0000313" key="6">
    <source>
        <dbReference type="Proteomes" id="UP001241848"/>
    </source>
</evidence>
<dbReference type="PANTHER" id="PTHR42659:SF2">
    <property type="entry name" value="XANTHINE DEHYDROGENASE SUBUNIT C-RELATED"/>
    <property type="match status" value="1"/>
</dbReference>
<keyword evidence="6" id="KW-1185">Reference proteome</keyword>